<dbReference type="PANTHER" id="PTHR45339">
    <property type="entry name" value="HYBRID SIGNAL TRANSDUCTION HISTIDINE KINASE J"/>
    <property type="match status" value="1"/>
</dbReference>
<evidence type="ECO:0000256" key="15">
    <source>
        <dbReference type="ARBA" id="ARBA00068150"/>
    </source>
</evidence>
<dbReference type="Gene3D" id="3.30.565.10">
    <property type="entry name" value="Histidine kinase-like ATPase, C-terminal domain"/>
    <property type="match status" value="1"/>
</dbReference>
<protein>
    <recommendedName>
        <fullName evidence="15">Sensory/regulatory protein RpfC</fullName>
        <ecNumber evidence="3">2.7.13.3</ecNumber>
    </recommendedName>
</protein>
<gene>
    <name evidence="22" type="ORF">KI809_11705</name>
</gene>
<feature type="modified residue" description="4-aspartylphosphate" evidence="16">
    <location>
        <position position="581"/>
    </location>
</feature>
<keyword evidence="17" id="KW-0175">Coiled coil</keyword>
<feature type="domain" description="HAMP" evidence="21">
    <location>
        <begin position="219"/>
        <end position="272"/>
    </location>
</feature>
<feature type="coiled-coil region" evidence="17">
    <location>
        <begin position="260"/>
        <end position="287"/>
    </location>
</feature>
<dbReference type="SMART" id="SM00388">
    <property type="entry name" value="HisKA"/>
    <property type="match status" value="1"/>
</dbReference>
<keyword evidence="4" id="KW-1003">Cell membrane</keyword>
<feature type="domain" description="Response regulatory" evidence="20">
    <location>
        <begin position="676"/>
        <end position="795"/>
    </location>
</feature>
<evidence type="ECO:0000256" key="13">
    <source>
        <dbReference type="ARBA" id="ARBA00023136"/>
    </source>
</evidence>
<feature type="transmembrane region" description="Helical" evidence="18">
    <location>
        <begin position="20"/>
        <end position="41"/>
    </location>
</feature>
<dbReference type="InterPro" id="IPR036890">
    <property type="entry name" value="HATPase_C_sf"/>
</dbReference>
<comment type="subunit">
    <text evidence="14">At low DSF concentrations, interacts with RpfF.</text>
</comment>
<evidence type="ECO:0000256" key="6">
    <source>
        <dbReference type="ARBA" id="ARBA00022679"/>
    </source>
</evidence>
<dbReference type="GO" id="GO:0005886">
    <property type="term" value="C:plasma membrane"/>
    <property type="evidence" value="ECO:0007669"/>
    <property type="project" value="UniProtKB-SubCell"/>
</dbReference>
<keyword evidence="23" id="KW-1185">Reference proteome</keyword>
<organism evidence="22 23">
    <name type="scientific">Geoanaerobacter pelophilus</name>
    <dbReference type="NCBI Taxonomy" id="60036"/>
    <lineage>
        <taxon>Bacteria</taxon>
        <taxon>Pseudomonadati</taxon>
        <taxon>Thermodesulfobacteriota</taxon>
        <taxon>Desulfuromonadia</taxon>
        <taxon>Geobacterales</taxon>
        <taxon>Geobacteraceae</taxon>
        <taxon>Geoanaerobacter</taxon>
    </lineage>
</organism>
<dbReference type="InterPro" id="IPR005467">
    <property type="entry name" value="His_kinase_dom"/>
</dbReference>
<dbReference type="Pfam" id="PF00072">
    <property type="entry name" value="Response_reg"/>
    <property type="match status" value="2"/>
</dbReference>
<dbReference type="InterPro" id="IPR004358">
    <property type="entry name" value="Sig_transdc_His_kin-like_C"/>
</dbReference>
<dbReference type="SUPFAM" id="SSF47384">
    <property type="entry name" value="Homodimeric domain of signal transducing histidine kinase"/>
    <property type="match status" value="1"/>
</dbReference>
<dbReference type="InterPro" id="IPR003594">
    <property type="entry name" value="HATPase_dom"/>
</dbReference>
<reference evidence="22 23" key="1">
    <citation type="submission" date="2021-05" db="EMBL/GenBank/DDBJ databases">
        <title>The draft genome of Geobacter pelophilus DSM 12255.</title>
        <authorList>
            <person name="Xu Z."/>
            <person name="Masuda Y."/>
            <person name="Itoh H."/>
            <person name="Senoo K."/>
        </authorList>
    </citation>
    <scope>NUCLEOTIDE SEQUENCE [LARGE SCALE GENOMIC DNA]</scope>
    <source>
        <strain evidence="22 23">DSM 12255</strain>
    </source>
</reference>
<dbReference type="InterPro" id="IPR003661">
    <property type="entry name" value="HisK_dim/P_dom"/>
</dbReference>
<evidence type="ECO:0000256" key="14">
    <source>
        <dbReference type="ARBA" id="ARBA00064003"/>
    </source>
</evidence>
<evidence type="ECO:0000313" key="23">
    <source>
        <dbReference type="Proteomes" id="UP000811899"/>
    </source>
</evidence>
<dbReference type="RefSeq" id="WP_214171735.1">
    <property type="nucleotide sequence ID" value="NZ_JAHCVJ010000004.1"/>
</dbReference>
<dbReference type="Proteomes" id="UP000811899">
    <property type="component" value="Unassembled WGS sequence"/>
</dbReference>
<dbReference type="PRINTS" id="PR00344">
    <property type="entry name" value="BCTRLSENSOR"/>
</dbReference>
<evidence type="ECO:0000256" key="1">
    <source>
        <dbReference type="ARBA" id="ARBA00000085"/>
    </source>
</evidence>
<evidence type="ECO:0000256" key="17">
    <source>
        <dbReference type="SAM" id="Coils"/>
    </source>
</evidence>
<name>A0AAW4L262_9BACT</name>
<evidence type="ECO:0000259" key="21">
    <source>
        <dbReference type="PROSITE" id="PS50885"/>
    </source>
</evidence>
<proteinExistence type="predicted"/>
<feature type="domain" description="Histidine kinase" evidence="19">
    <location>
        <begin position="287"/>
        <end position="508"/>
    </location>
</feature>
<evidence type="ECO:0000256" key="11">
    <source>
        <dbReference type="ARBA" id="ARBA00022989"/>
    </source>
</evidence>
<dbReference type="PROSITE" id="PS50109">
    <property type="entry name" value="HIS_KIN"/>
    <property type="match status" value="1"/>
</dbReference>
<feature type="transmembrane region" description="Helical" evidence="18">
    <location>
        <begin position="199"/>
        <end position="218"/>
    </location>
</feature>
<keyword evidence="12" id="KW-0902">Two-component regulatory system</keyword>
<keyword evidence="11 18" id="KW-1133">Transmembrane helix</keyword>
<evidence type="ECO:0000256" key="3">
    <source>
        <dbReference type="ARBA" id="ARBA00012438"/>
    </source>
</evidence>
<dbReference type="SUPFAM" id="SSF52172">
    <property type="entry name" value="CheY-like"/>
    <property type="match status" value="2"/>
</dbReference>
<dbReference type="InterPro" id="IPR001789">
    <property type="entry name" value="Sig_transdc_resp-reg_receiver"/>
</dbReference>
<keyword evidence="8" id="KW-0547">Nucleotide-binding</keyword>
<evidence type="ECO:0000256" key="16">
    <source>
        <dbReference type="PROSITE-ProRule" id="PRU00169"/>
    </source>
</evidence>
<dbReference type="GO" id="GO:0000155">
    <property type="term" value="F:phosphorelay sensor kinase activity"/>
    <property type="evidence" value="ECO:0007669"/>
    <property type="project" value="InterPro"/>
</dbReference>
<evidence type="ECO:0000256" key="9">
    <source>
        <dbReference type="ARBA" id="ARBA00022777"/>
    </source>
</evidence>
<dbReference type="InterPro" id="IPR033480">
    <property type="entry name" value="sCache_2"/>
</dbReference>
<sequence length="818" mass="90572">MTLKKYLSLRNWNVFSKILSVSLVILATCICAVYFFLIPVYEKQLLRERMDAAKRLVEVATSVMARQDKLAEQGEQSKEKAQHASLQELRNLRYGENDYFWVHDLEPKMIMHPTHPELENHPLANHLDASGQRVFVKMNELVGAQGEGFVAYQWPRPNSTVPIPKMSRIQLFKPWGWVIGTGIYIEDVHTKATTIRHQVIEIGLILAGLIILYSLYAARRINRPLQQALQIACNLADDRPDMAKLEAVGNDETRRLLQVMKDLIVDIKEARNSAESANRAKSEFLANMSHEIRTPMNGVIGMTGLLLDTDLNDEQREYAEIVRKSGENLLVLIDDILDFSKNEAGKLELESIDFDLRATLEDTADLLAVRASEAGIELVCQIDPTVPSLLKGDPGRVRQIILNLAGNGIKFTHSGDVLINASLDSEDSRSAVIRFRVSDTGIGIPESRLEAIFSPFTQVDGTTTRKYGGTGLGLSICKQLAEMMGGEIGVESVEGKGSSFWFTSRFEKQAEAADRFLNAAADIAGTRILVVDDNATNLKLMDVLLKHWGCHCVTIGDGNAALTLMSDAVEQGSPFHIALLDQQMPLMDGVELGRRIKSDPLLQNTILIMVTSLGQRGEAAMLNEIGFAGYLSKPVRQLHLRDSLRSALGRAFAEGSCQTLVVTKDPRAETTLLCSLILLVEDNLVNQKVAQSLLNKLGYASDAVKNGLEAIKALELRHYDLVLMDCLMPELDGYEATGMIRDGNSKVKDHAVPIIAMTASAMTGDREKCLFAGMNDYLAKPVNKDELRQVLEKWIKKGNLPLNQVIPGETEVFARAIL</sequence>
<evidence type="ECO:0000259" key="20">
    <source>
        <dbReference type="PROSITE" id="PS50110"/>
    </source>
</evidence>
<dbReference type="SUPFAM" id="SSF55874">
    <property type="entry name" value="ATPase domain of HSP90 chaperone/DNA topoisomerase II/histidine kinase"/>
    <property type="match status" value="1"/>
</dbReference>
<evidence type="ECO:0000256" key="7">
    <source>
        <dbReference type="ARBA" id="ARBA00022692"/>
    </source>
</evidence>
<evidence type="ECO:0000256" key="4">
    <source>
        <dbReference type="ARBA" id="ARBA00022475"/>
    </source>
</evidence>
<comment type="caution">
    <text evidence="22">The sequence shown here is derived from an EMBL/GenBank/DDBJ whole genome shotgun (WGS) entry which is preliminary data.</text>
</comment>
<dbReference type="Gene3D" id="3.30.450.20">
    <property type="entry name" value="PAS domain"/>
    <property type="match status" value="1"/>
</dbReference>
<dbReference type="AlphaFoldDB" id="A0AAW4L262"/>
<dbReference type="InterPro" id="IPR011006">
    <property type="entry name" value="CheY-like_superfamily"/>
</dbReference>
<dbReference type="FunFam" id="3.30.565.10:FF:000010">
    <property type="entry name" value="Sensor histidine kinase RcsC"/>
    <property type="match status" value="1"/>
</dbReference>
<keyword evidence="6" id="KW-0808">Transferase</keyword>
<dbReference type="EMBL" id="JAHCVJ010000004">
    <property type="protein sequence ID" value="MBT0664963.1"/>
    <property type="molecule type" value="Genomic_DNA"/>
</dbReference>
<feature type="modified residue" description="4-aspartylphosphate" evidence="16">
    <location>
        <position position="725"/>
    </location>
</feature>
<dbReference type="Pfam" id="PF02518">
    <property type="entry name" value="HATPase_c"/>
    <property type="match status" value="1"/>
</dbReference>
<keyword evidence="7 18" id="KW-0812">Transmembrane</keyword>
<evidence type="ECO:0000256" key="5">
    <source>
        <dbReference type="ARBA" id="ARBA00022553"/>
    </source>
</evidence>
<evidence type="ECO:0000256" key="12">
    <source>
        <dbReference type="ARBA" id="ARBA00023012"/>
    </source>
</evidence>
<dbReference type="Gene3D" id="3.40.50.2300">
    <property type="match status" value="2"/>
</dbReference>
<evidence type="ECO:0000256" key="8">
    <source>
        <dbReference type="ARBA" id="ARBA00022741"/>
    </source>
</evidence>
<accession>A0AAW4L262</accession>
<evidence type="ECO:0000259" key="19">
    <source>
        <dbReference type="PROSITE" id="PS50109"/>
    </source>
</evidence>
<comment type="subcellular location">
    <subcellularLocation>
        <location evidence="2">Cell membrane</location>
        <topology evidence="2">Multi-pass membrane protein</topology>
    </subcellularLocation>
</comment>
<dbReference type="PROSITE" id="PS50110">
    <property type="entry name" value="RESPONSE_REGULATORY"/>
    <property type="match status" value="2"/>
</dbReference>
<dbReference type="SMART" id="SM01049">
    <property type="entry name" value="Cache_2"/>
    <property type="match status" value="1"/>
</dbReference>
<keyword evidence="5 16" id="KW-0597">Phosphoprotein</keyword>
<evidence type="ECO:0000256" key="10">
    <source>
        <dbReference type="ARBA" id="ARBA00022840"/>
    </source>
</evidence>
<evidence type="ECO:0000256" key="18">
    <source>
        <dbReference type="SAM" id="Phobius"/>
    </source>
</evidence>
<dbReference type="SMART" id="SM00387">
    <property type="entry name" value="HATPase_c"/>
    <property type="match status" value="1"/>
</dbReference>
<keyword evidence="10" id="KW-0067">ATP-binding</keyword>
<evidence type="ECO:0000256" key="2">
    <source>
        <dbReference type="ARBA" id="ARBA00004651"/>
    </source>
</evidence>
<dbReference type="InterPro" id="IPR036097">
    <property type="entry name" value="HisK_dim/P_sf"/>
</dbReference>
<dbReference type="EC" id="2.7.13.3" evidence="3"/>
<evidence type="ECO:0000313" key="22">
    <source>
        <dbReference type="EMBL" id="MBT0664963.1"/>
    </source>
</evidence>
<dbReference type="CDD" id="cd17546">
    <property type="entry name" value="REC_hyHK_CKI1_RcsC-like"/>
    <property type="match status" value="1"/>
</dbReference>
<dbReference type="Pfam" id="PF00512">
    <property type="entry name" value="HisKA"/>
    <property type="match status" value="1"/>
</dbReference>
<dbReference type="FunFam" id="1.10.287.130:FF:000002">
    <property type="entry name" value="Two-component osmosensing histidine kinase"/>
    <property type="match status" value="1"/>
</dbReference>
<dbReference type="GO" id="GO:0005524">
    <property type="term" value="F:ATP binding"/>
    <property type="evidence" value="ECO:0007669"/>
    <property type="project" value="UniProtKB-KW"/>
</dbReference>
<keyword evidence="13 18" id="KW-0472">Membrane</keyword>
<dbReference type="PANTHER" id="PTHR45339:SF1">
    <property type="entry name" value="HYBRID SIGNAL TRANSDUCTION HISTIDINE KINASE J"/>
    <property type="match status" value="1"/>
</dbReference>
<keyword evidence="9" id="KW-0418">Kinase</keyword>
<feature type="domain" description="Response regulatory" evidence="20">
    <location>
        <begin position="527"/>
        <end position="648"/>
    </location>
</feature>
<comment type="catalytic activity">
    <reaction evidence="1">
        <text>ATP + protein L-histidine = ADP + protein N-phospho-L-histidine.</text>
        <dbReference type="EC" id="2.7.13.3"/>
    </reaction>
</comment>
<dbReference type="Pfam" id="PF17200">
    <property type="entry name" value="sCache_2"/>
    <property type="match status" value="1"/>
</dbReference>
<dbReference type="CDD" id="cd16922">
    <property type="entry name" value="HATPase_EvgS-ArcB-TorS-like"/>
    <property type="match status" value="1"/>
</dbReference>
<dbReference type="CDD" id="cd00082">
    <property type="entry name" value="HisKA"/>
    <property type="match status" value="1"/>
</dbReference>
<dbReference type="PROSITE" id="PS50885">
    <property type="entry name" value="HAMP"/>
    <property type="match status" value="1"/>
</dbReference>
<dbReference type="InterPro" id="IPR003660">
    <property type="entry name" value="HAMP_dom"/>
</dbReference>
<dbReference type="Gene3D" id="1.10.287.130">
    <property type="match status" value="1"/>
</dbReference>
<dbReference type="SMART" id="SM00448">
    <property type="entry name" value="REC"/>
    <property type="match status" value="2"/>
</dbReference>